<dbReference type="PROSITE" id="PS50075">
    <property type="entry name" value="CARRIER"/>
    <property type="match status" value="1"/>
</dbReference>
<evidence type="ECO:0000259" key="1">
    <source>
        <dbReference type="PROSITE" id="PS50075"/>
    </source>
</evidence>
<dbReference type="Gene3D" id="1.10.1200.10">
    <property type="entry name" value="ACP-like"/>
    <property type="match status" value="1"/>
</dbReference>
<dbReference type="Proteomes" id="UP000248544">
    <property type="component" value="Unassembled WGS sequence"/>
</dbReference>
<accession>A0A2W2HZL7</accession>
<gene>
    <name evidence="2" type="ORF">C1I98_08790</name>
</gene>
<feature type="domain" description="Carrier" evidence="1">
    <location>
        <begin position="3"/>
        <end position="81"/>
    </location>
</feature>
<dbReference type="InterPro" id="IPR036736">
    <property type="entry name" value="ACP-like_sf"/>
</dbReference>
<organism evidence="2 3">
    <name type="scientific">Spongiactinospora gelatinilytica</name>
    <dbReference type="NCBI Taxonomy" id="2666298"/>
    <lineage>
        <taxon>Bacteria</taxon>
        <taxon>Bacillati</taxon>
        <taxon>Actinomycetota</taxon>
        <taxon>Actinomycetes</taxon>
        <taxon>Streptosporangiales</taxon>
        <taxon>Streptosporangiaceae</taxon>
        <taxon>Spongiactinospora</taxon>
    </lineage>
</organism>
<dbReference type="EMBL" id="POUA01000046">
    <property type="protein sequence ID" value="PZG51377.1"/>
    <property type="molecule type" value="Genomic_DNA"/>
</dbReference>
<reference evidence="2 3" key="1">
    <citation type="submission" date="2018-01" db="EMBL/GenBank/DDBJ databases">
        <title>Draft genome sequence of Sphaerisporangium sp. 7K107.</title>
        <authorList>
            <person name="Sahin N."/>
            <person name="Saygin H."/>
            <person name="Ay H."/>
        </authorList>
    </citation>
    <scope>NUCLEOTIDE SEQUENCE [LARGE SCALE GENOMIC DNA]</scope>
    <source>
        <strain evidence="2 3">7K107</strain>
    </source>
</reference>
<keyword evidence="3" id="KW-1185">Reference proteome</keyword>
<protein>
    <submittedName>
        <fullName evidence="2">Actinorhodin polyketide synthase</fullName>
    </submittedName>
</protein>
<name>A0A2W2HZL7_9ACTN</name>
<evidence type="ECO:0000313" key="3">
    <source>
        <dbReference type="Proteomes" id="UP000248544"/>
    </source>
</evidence>
<dbReference type="AlphaFoldDB" id="A0A2W2HZL7"/>
<dbReference type="InterPro" id="IPR009081">
    <property type="entry name" value="PP-bd_ACP"/>
</dbReference>
<dbReference type="SUPFAM" id="SSF47336">
    <property type="entry name" value="ACP-like"/>
    <property type="match status" value="1"/>
</dbReference>
<proteinExistence type="predicted"/>
<sequence length="85" mass="9217">MREMTVETLVRLLRESAGEDEAVQLDGDILDVTFESLGYDSLALFNTVGAIEREYDLEIPEETAGGAKTPADLLNVVNRALTGTS</sequence>
<dbReference type="Pfam" id="PF00550">
    <property type="entry name" value="PP-binding"/>
    <property type="match status" value="1"/>
</dbReference>
<evidence type="ECO:0000313" key="2">
    <source>
        <dbReference type="EMBL" id="PZG51377.1"/>
    </source>
</evidence>
<comment type="caution">
    <text evidence="2">The sequence shown here is derived from an EMBL/GenBank/DDBJ whole genome shotgun (WGS) entry which is preliminary data.</text>
</comment>